<feature type="domain" description="Septin-type G" evidence="6">
    <location>
        <begin position="29"/>
        <end position="301"/>
    </location>
</feature>
<gene>
    <name evidence="7" type="ORF">AYI68_g3109</name>
</gene>
<evidence type="ECO:0000313" key="7">
    <source>
        <dbReference type="EMBL" id="OLY82759.1"/>
    </source>
</evidence>
<dbReference type="GO" id="GO:0032161">
    <property type="term" value="C:cleavage apparatus septin structure"/>
    <property type="evidence" value="ECO:0007669"/>
    <property type="project" value="UniProtKB-ARBA"/>
</dbReference>
<dbReference type="Gene3D" id="3.40.50.300">
    <property type="entry name" value="P-loop containing nucleotide triphosphate hydrolases"/>
    <property type="match status" value="1"/>
</dbReference>
<keyword evidence="8" id="KW-1185">Reference proteome</keyword>
<evidence type="ECO:0000256" key="2">
    <source>
        <dbReference type="ARBA" id="ARBA00022741"/>
    </source>
</evidence>
<proteinExistence type="inferred from homology"/>
<evidence type="ECO:0000256" key="4">
    <source>
        <dbReference type="ARBA" id="ARBA00023306"/>
    </source>
</evidence>
<organism evidence="7 8">
    <name type="scientific">Smittium mucronatum</name>
    <dbReference type="NCBI Taxonomy" id="133383"/>
    <lineage>
        <taxon>Eukaryota</taxon>
        <taxon>Fungi</taxon>
        <taxon>Fungi incertae sedis</taxon>
        <taxon>Zoopagomycota</taxon>
        <taxon>Kickxellomycotina</taxon>
        <taxon>Harpellomycetes</taxon>
        <taxon>Harpellales</taxon>
        <taxon>Legeriomycetaceae</taxon>
        <taxon>Smittium</taxon>
    </lineage>
</organism>
<evidence type="ECO:0000256" key="5">
    <source>
        <dbReference type="RuleBase" id="RU004560"/>
    </source>
</evidence>
<dbReference type="Pfam" id="PF00735">
    <property type="entry name" value="Septin"/>
    <property type="match status" value="1"/>
</dbReference>
<reference evidence="7 8" key="1">
    <citation type="journal article" date="2016" name="Mol. Biol. Evol.">
        <title>Genome-Wide Survey of Gut Fungi (Harpellales) Reveals the First Horizontally Transferred Ubiquitin Gene from a Mosquito Host.</title>
        <authorList>
            <person name="Wang Y."/>
            <person name="White M.M."/>
            <person name="Kvist S."/>
            <person name="Moncalvo J.M."/>
        </authorList>
    </citation>
    <scope>NUCLEOTIDE SEQUENCE [LARGE SCALE GENOMIC DNA]</scope>
    <source>
        <strain evidence="7 8">ALG-7-W6</strain>
    </source>
</reference>
<dbReference type="GO" id="GO:0043934">
    <property type="term" value="P:sporulation"/>
    <property type="evidence" value="ECO:0007669"/>
    <property type="project" value="UniProtKB-ARBA"/>
</dbReference>
<dbReference type="GO" id="GO:0000921">
    <property type="term" value="P:septin ring assembly"/>
    <property type="evidence" value="ECO:0007669"/>
    <property type="project" value="UniProtKB-ARBA"/>
</dbReference>
<evidence type="ECO:0000259" key="6">
    <source>
        <dbReference type="PROSITE" id="PS51719"/>
    </source>
</evidence>
<dbReference type="STRING" id="133383.A0A1R0H0U8"/>
<keyword evidence="4" id="KW-0131">Cell cycle</keyword>
<dbReference type="CDD" id="cd01850">
    <property type="entry name" value="CDC_Septin"/>
    <property type="match status" value="1"/>
</dbReference>
<sequence length="332" mass="38290">MSNQPTVTINDYVGFDTVSKQMERKFLKRGLNFNIVLVGESGMGKTTLVNTIFAGHLVDSHGRRSAQEQLRKTTEIIPTTQIIEENNIRLRLTVVDTPGFGDQTNNDGCWVPVIKYIKDQHAAYLERELKPQRDRSINDTRVHACLYFLNPGTKGLRPIDIEALKRLTEVVNVIPVLAKSDSCTIEERAIIKKRFKDELNQHRIMVYPYASDEDDEEDLALNLRIKELMPFAVVGSEDVYSENGVPFRGRRHAWGVINVDNEEHCDFIHLRNFMLRTHLYDLIEITAQRHYESFRTQQLRQIKELRAAQAQAQGMSQQQIAPMQNMMHKQQA</sequence>
<dbReference type="InterPro" id="IPR016491">
    <property type="entry name" value="Septin"/>
</dbReference>
<dbReference type="PANTHER" id="PTHR18884">
    <property type="entry name" value="SEPTIN"/>
    <property type="match status" value="1"/>
</dbReference>
<keyword evidence="2 5" id="KW-0547">Nucleotide-binding</keyword>
<keyword evidence="3 5" id="KW-0342">GTP-binding</keyword>
<dbReference type="Proteomes" id="UP000187455">
    <property type="component" value="Unassembled WGS sequence"/>
</dbReference>
<dbReference type="AlphaFoldDB" id="A0A1R0H0U8"/>
<evidence type="ECO:0000256" key="3">
    <source>
        <dbReference type="ARBA" id="ARBA00023134"/>
    </source>
</evidence>
<dbReference type="PROSITE" id="PS51719">
    <property type="entry name" value="G_SEPTIN"/>
    <property type="match status" value="1"/>
</dbReference>
<comment type="caution">
    <text evidence="7">The sequence shown here is derived from an EMBL/GenBank/DDBJ whole genome shotgun (WGS) entry which is preliminary data.</text>
</comment>
<dbReference type="FunFam" id="3.40.50.300:FF:000260">
    <property type="entry name" value="Cell division control 10"/>
    <property type="match status" value="1"/>
</dbReference>
<evidence type="ECO:0000313" key="8">
    <source>
        <dbReference type="Proteomes" id="UP000187455"/>
    </source>
</evidence>
<comment type="similarity">
    <text evidence="5">Belongs to the TRAFAC class TrmE-Era-EngA-EngB-Septin-like GTPase superfamily. Septin GTPase family.</text>
</comment>
<dbReference type="PIRSF" id="PIRSF006698">
    <property type="entry name" value="Septin"/>
    <property type="match status" value="1"/>
</dbReference>
<dbReference type="GO" id="GO:0005525">
    <property type="term" value="F:GTP binding"/>
    <property type="evidence" value="ECO:0007669"/>
    <property type="project" value="UniProtKB-KW"/>
</dbReference>
<dbReference type="InterPro" id="IPR030379">
    <property type="entry name" value="G_SEPTIN_dom"/>
</dbReference>
<dbReference type="InterPro" id="IPR027417">
    <property type="entry name" value="P-loop_NTPase"/>
</dbReference>
<dbReference type="EMBL" id="LSSL01001264">
    <property type="protein sequence ID" value="OLY82759.1"/>
    <property type="molecule type" value="Genomic_DNA"/>
</dbReference>
<dbReference type="SUPFAM" id="SSF52540">
    <property type="entry name" value="P-loop containing nucleoside triphosphate hydrolases"/>
    <property type="match status" value="1"/>
</dbReference>
<dbReference type="OrthoDB" id="416553at2759"/>
<protein>
    <submittedName>
        <fullName evidence="7">Septin-like protein</fullName>
    </submittedName>
</protein>
<name>A0A1R0H0U8_9FUNG</name>
<keyword evidence="1" id="KW-0132">Cell division</keyword>
<evidence type="ECO:0000256" key="1">
    <source>
        <dbReference type="ARBA" id="ARBA00022618"/>
    </source>
</evidence>
<accession>A0A1R0H0U8</accession>
<dbReference type="GO" id="GO:0051301">
    <property type="term" value="P:cell division"/>
    <property type="evidence" value="ECO:0007669"/>
    <property type="project" value="UniProtKB-KW"/>
</dbReference>